<dbReference type="PANTHER" id="PTHR42878">
    <property type="entry name" value="TWO-COMPONENT HISTIDINE KINASE"/>
    <property type="match status" value="1"/>
</dbReference>
<keyword evidence="4" id="KW-0597">Phosphoprotein</keyword>
<keyword evidence="18" id="KW-1185">Reference proteome</keyword>
<dbReference type="Pfam" id="PF02518">
    <property type="entry name" value="HATPase_c"/>
    <property type="match status" value="1"/>
</dbReference>
<dbReference type="GO" id="GO:0005524">
    <property type="term" value="F:ATP binding"/>
    <property type="evidence" value="ECO:0007669"/>
    <property type="project" value="UniProtKB-KW"/>
</dbReference>
<keyword evidence="9" id="KW-0067">ATP-binding</keyword>
<keyword evidence="8 17" id="KW-0418">Kinase</keyword>
<dbReference type="SMART" id="SM00388">
    <property type="entry name" value="HisKA"/>
    <property type="match status" value="1"/>
</dbReference>
<evidence type="ECO:0000313" key="18">
    <source>
        <dbReference type="Proteomes" id="UP000301751"/>
    </source>
</evidence>
<dbReference type="EMBL" id="BJCL01000007">
    <property type="protein sequence ID" value="GCL63971.1"/>
    <property type="molecule type" value="Genomic_DNA"/>
</dbReference>
<dbReference type="PANTHER" id="PTHR42878:SF7">
    <property type="entry name" value="SENSOR HISTIDINE KINASE GLRK"/>
    <property type="match status" value="1"/>
</dbReference>
<dbReference type="SMART" id="SM00387">
    <property type="entry name" value="HATPase_c"/>
    <property type="match status" value="1"/>
</dbReference>
<protein>
    <recommendedName>
        <fullName evidence="3">histidine kinase</fullName>
        <ecNumber evidence="3">2.7.13.3</ecNumber>
    </recommendedName>
</protein>
<evidence type="ECO:0000259" key="16">
    <source>
        <dbReference type="PROSITE" id="PS50112"/>
    </source>
</evidence>
<reference evidence="18" key="1">
    <citation type="submission" date="2019-03" db="EMBL/GenBank/DDBJ databases">
        <title>Aquabacterium pictum sp.nov., the first bacteriochlorophyll a-containing freshwater bacterium in the genus Aquabacterium of the class Betaproteobacteria.</title>
        <authorList>
            <person name="Hirose S."/>
            <person name="Tank M."/>
            <person name="Hara E."/>
            <person name="Tamaki H."/>
            <person name="Takaichi S."/>
            <person name="Haruta S."/>
            <person name="Hanada S."/>
        </authorList>
    </citation>
    <scope>NUCLEOTIDE SEQUENCE [LARGE SCALE GENOMIC DNA]</scope>
    <source>
        <strain evidence="18">W35</strain>
    </source>
</reference>
<dbReference type="CDD" id="cd00082">
    <property type="entry name" value="HisKA"/>
    <property type="match status" value="1"/>
</dbReference>
<dbReference type="GO" id="GO:0007234">
    <property type="term" value="P:osmosensory signaling via phosphorelay pathway"/>
    <property type="evidence" value="ECO:0007669"/>
    <property type="project" value="TreeGrafter"/>
</dbReference>
<proteinExistence type="predicted"/>
<dbReference type="InterPro" id="IPR036890">
    <property type="entry name" value="HATPase_C_sf"/>
</dbReference>
<evidence type="ECO:0000256" key="3">
    <source>
        <dbReference type="ARBA" id="ARBA00012438"/>
    </source>
</evidence>
<dbReference type="Pfam" id="PF13188">
    <property type="entry name" value="PAS_8"/>
    <property type="match status" value="1"/>
</dbReference>
<dbReference type="GO" id="GO:0030295">
    <property type="term" value="F:protein kinase activator activity"/>
    <property type="evidence" value="ECO:0007669"/>
    <property type="project" value="TreeGrafter"/>
</dbReference>
<dbReference type="InterPro" id="IPR005467">
    <property type="entry name" value="His_kinase_dom"/>
</dbReference>
<dbReference type="OrthoDB" id="9815750at2"/>
<dbReference type="Pfam" id="PF00512">
    <property type="entry name" value="HisKA"/>
    <property type="match status" value="1"/>
</dbReference>
<keyword evidence="10 14" id="KW-1133">Transmembrane helix</keyword>
<sequence length="634" mass="68074">MSVPGNRRKADRRRADRRRPPVSSSEDGWLSAWGDPAQGGAAVRPGDSSLLEHDPEAPSDSHFIAREAKRLVSTEGAALPRILRTYVAARAALSLALVLAPFVAALGGGKPPVLVILLCLGYASQAVSLWLLHGSRDDGVPSDQLLPRQWLWTIGVDLVAFSALRILEPQAPLNYTALLVLPVLMSGVLTHRKVALATAAGLSLLLMLGVWPLAVDGGDVLLLLSQAGLAGAGLFLIALLASELSQRLAREERSARSSLEMARQQTLLNRLVIEEMADGVLVVDRRGRVRAINPAARQLLGPAGLLMAVPMPLADEPGLRPLQQALEQAYAEGSWPASARELPLSLADGQSRTLQVRARFTRRSGIGADDTPPEDICVLFLEDMRTVQARARNDKLAAMGRVSAGIAHEIRNPLAAIAQANALLLEDELPPQQRRLSQIVADNVDRLKRIVDDVLAVAPGAPTPVVVIDATSEVANVCADWRRSALPEAEPERRLVVDLPPKPMPVRFDSEHLRRVLVNLLDNASRHASDEAGAIRLRLASGPAMGAVTVSVSSDGIPIPPDVERHLFEPFFSTRSRGSGLGLYICRELCERHGASMDFSLSPPGARHRNVFNVVMREPATGAAASPPTGPRAR</sequence>
<evidence type="ECO:0000256" key="2">
    <source>
        <dbReference type="ARBA" id="ARBA00004141"/>
    </source>
</evidence>
<feature type="compositionally biased region" description="Basic residues" evidence="13">
    <location>
        <begin position="1"/>
        <end position="17"/>
    </location>
</feature>
<dbReference type="Proteomes" id="UP000301751">
    <property type="component" value="Unassembled WGS sequence"/>
</dbReference>
<dbReference type="InterPro" id="IPR003594">
    <property type="entry name" value="HATPase_dom"/>
</dbReference>
<evidence type="ECO:0000256" key="6">
    <source>
        <dbReference type="ARBA" id="ARBA00022692"/>
    </source>
</evidence>
<keyword evidence="5" id="KW-0808">Transferase</keyword>
<feature type="transmembrane region" description="Helical" evidence="14">
    <location>
        <begin position="145"/>
        <end position="167"/>
    </location>
</feature>
<comment type="subcellular location">
    <subcellularLocation>
        <location evidence="2">Membrane</location>
        <topology evidence="2">Multi-pass membrane protein</topology>
    </subcellularLocation>
</comment>
<dbReference type="GO" id="GO:0016020">
    <property type="term" value="C:membrane"/>
    <property type="evidence" value="ECO:0007669"/>
    <property type="project" value="UniProtKB-SubCell"/>
</dbReference>
<dbReference type="InterPro" id="IPR003661">
    <property type="entry name" value="HisK_dim/P_dom"/>
</dbReference>
<evidence type="ECO:0000256" key="8">
    <source>
        <dbReference type="ARBA" id="ARBA00022777"/>
    </source>
</evidence>
<dbReference type="InterPro" id="IPR050351">
    <property type="entry name" value="BphY/WalK/GraS-like"/>
</dbReference>
<dbReference type="Gene3D" id="1.10.287.130">
    <property type="match status" value="1"/>
</dbReference>
<keyword evidence="11" id="KW-0902">Two-component regulatory system</keyword>
<keyword evidence="7" id="KW-0547">Nucleotide-binding</keyword>
<dbReference type="PRINTS" id="PR00344">
    <property type="entry name" value="BCTRLSENSOR"/>
</dbReference>
<dbReference type="Gene3D" id="3.30.565.10">
    <property type="entry name" value="Histidine kinase-like ATPase, C-terminal domain"/>
    <property type="match status" value="1"/>
</dbReference>
<name>A0A480ARD0_9BURK</name>
<keyword evidence="12 14" id="KW-0472">Membrane</keyword>
<dbReference type="GO" id="GO:0000156">
    <property type="term" value="F:phosphorelay response regulator activity"/>
    <property type="evidence" value="ECO:0007669"/>
    <property type="project" value="TreeGrafter"/>
</dbReference>
<dbReference type="Gene3D" id="3.30.450.20">
    <property type="entry name" value="PAS domain"/>
    <property type="match status" value="1"/>
</dbReference>
<dbReference type="PROSITE" id="PS50112">
    <property type="entry name" value="PAS"/>
    <property type="match status" value="1"/>
</dbReference>
<evidence type="ECO:0000256" key="14">
    <source>
        <dbReference type="SAM" id="Phobius"/>
    </source>
</evidence>
<dbReference type="InterPro" id="IPR036097">
    <property type="entry name" value="HisK_dim/P_sf"/>
</dbReference>
<evidence type="ECO:0000256" key="1">
    <source>
        <dbReference type="ARBA" id="ARBA00000085"/>
    </source>
</evidence>
<evidence type="ECO:0000256" key="12">
    <source>
        <dbReference type="ARBA" id="ARBA00023136"/>
    </source>
</evidence>
<feature type="region of interest" description="Disordered" evidence="13">
    <location>
        <begin position="1"/>
        <end position="58"/>
    </location>
</feature>
<dbReference type="InterPro" id="IPR035965">
    <property type="entry name" value="PAS-like_dom_sf"/>
</dbReference>
<gene>
    <name evidence="17" type="primary">pilS</name>
    <name evidence="17" type="ORF">AQPW35_30520</name>
</gene>
<evidence type="ECO:0000256" key="5">
    <source>
        <dbReference type="ARBA" id="ARBA00022679"/>
    </source>
</evidence>
<feature type="transmembrane region" description="Helical" evidence="14">
    <location>
        <begin position="194"/>
        <end position="214"/>
    </location>
</feature>
<dbReference type="SUPFAM" id="SSF47384">
    <property type="entry name" value="Homodimeric domain of signal transducing histidine kinase"/>
    <property type="match status" value="1"/>
</dbReference>
<feature type="transmembrane region" description="Helical" evidence="14">
    <location>
        <begin position="113"/>
        <end position="133"/>
    </location>
</feature>
<feature type="transmembrane region" description="Helical" evidence="14">
    <location>
        <begin position="87"/>
        <end position="107"/>
    </location>
</feature>
<comment type="caution">
    <text evidence="17">The sequence shown here is derived from an EMBL/GenBank/DDBJ whole genome shotgun (WGS) entry which is preliminary data.</text>
</comment>
<evidence type="ECO:0000256" key="9">
    <source>
        <dbReference type="ARBA" id="ARBA00022840"/>
    </source>
</evidence>
<feature type="domain" description="Histidine kinase" evidence="15">
    <location>
        <begin position="405"/>
        <end position="616"/>
    </location>
</feature>
<evidence type="ECO:0000256" key="11">
    <source>
        <dbReference type="ARBA" id="ARBA00023012"/>
    </source>
</evidence>
<evidence type="ECO:0000256" key="10">
    <source>
        <dbReference type="ARBA" id="ARBA00022989"/>
    </source>
</evidence>
<dbReference type="GO" id="GO:0000155">
    <property type="term" value="F:phosphorelay sensor kinase activity"/>
    <property type="evidence" value="ECO:0007669"/>
    <property type="project" value="InterPro"/>
</dbReference>
<comment type="catalytic activity">
    <reaction evidence="1">
        <text>ATP + protein L-histidine = ADP + protein N-phospho-L-histidine.</text>
        <dbReference type="EC" id="2.7.13.3"/>
    </reaction>
</comment>
<feature type="transmembrane region" description="Helical" evidence="14">
    <location>
        <begin position="220"/>
        <end position="241"/>
    </location>
</feature>
<dbReference type="InterPro" id="IPR000014">
    <property type="entry name" value="PAS"/>
</dbReference>
<accession>A0A480ARD0</accession>
<feature type="domain" description="PAS" evidence="16">
    <location>
        <begin position="270"/>
        <end position="301"/>
    </location>
</feature>
<evidence type="ECO:0000313" key="17">
    <source>
        <dbReference type="EMBL" id="GCL63971.1"/>
    </source>
</evidence>
<dbReference type="AlphaFoldDB" id="A0A480ARD0"/>
<dbReference type="InterPro" id="IPR004358">
    <property type="entry name" value="Sig_transdc_His_kin-like_C"/>
</dbReference>
<dbReference type="RefSeq" id="WP_137733705.1">
    <property type="nucleotide sequence ID" value="NZ_BJCL01000007.1"/>
</dbReference>
<dbReference type="PROSITE" id="PS50109">
    <property type="entry name" value="HIS_KIN"/>
    <property type="match status" value="1"/>
</dbReference>
<organism evidence="17 18">
    <name type="scientific">Pseudaquabacterium pictum</name>
    <dbReference type="NCBI Taxonomy" id="2315236"/>
    <lineage>
        <taxon>Bacteria</taxon>
        <taxon>Pseudomonadati</taxon>
        <taxon>Pseudomonadota</taxon>
        <taxon>Betaproteobacteria</taxon>
        <taxon>Burkholderiales</taxon>
        <taxon>Sphaerotilaceae</taxon>
        <taxon>Pseudaquabacterium</taxon>
    </lineage>
</organism>
<evidence type="ECO:0000256" key="13">
    <source>
        <dbReference type="SAM" id="MobiDB-lite"/>
    </source>
</evidence>
<evidence type="ECO:0000256" key="7">
    <source>
        <dbReference type="ARBA" id="ARBA00022741"/>
    </source>
</evidence>
<dbReference type="Pfam" id="PF25323">
    <property type="entry name" value="6TM_PilS"/>
    <property type="match status" value="1"/>
</dbReference>
<evidence type="ECO:0000259" key="15">
    <source>
        <dbReference type="PROSITE" id="PS50109"/>
    </source>
</evidence>
<dbReference type="CDD" id="cd00130">
    <property type="entry name" value="PAS"/>
    <property type="match status" value="1"/>
</dbReference>
<evidence type="ECO:0000256" key="4">
    <source>
        <dbReference type="ARBA" id="ARBA00022553"/>
    </source>
</evidence>
<dbReference type="EC" id="2.7.13.3" evidence="3"/>
<keyword evidence="6 14" id="KW-0812">Transmembrane</keyword>
<dbReference type="SUPFAM" id="SSF55785">
    <property type="entry name" value="PYP-like sensor domain (PAS domain)"/>
    <property type="match status" value="1"/>
</dbReference>
<dbReference type="SUPFAM" id="SSF55874">
    <property type="entry name" value="ATPase domain of HSP90 chaperone/DNA topoisomerase II/histidine kinase"/>
    <property type="match status" value="1"/>
</dbReference>